<name>A0A4Q7NAC5_9ACTN</name>
<reference evidence="1 2" key="1">
    <citation type="submission" date="2019-02" db="EMBL/GenBank/DDBJ databases">
        <title>Genomic Encyclopedia of Type Strains, Phase IV (KMG-IV): sequencing the most valuable type-strain genomes for metagenomic binning, comparative biology and taxonomic classification.</title>
        <authorList>
            <person name="Goeker M."/>
        </authorList>
    </citation>
    <scope>NUCLEOTIDE SEQUENCE [LARGE SCALE GENOMIC DNA]</scope>
    <source>
        <strain evidence="1 2">DSM 45622</strain>
    </source>
</reference>
<proteinExistence type="predicted"/>
<keyword evidence="2" id="KW-1185">Reference proteome</keyword>
<accession>A0A4Q7NAC5</accession>
<dbReference type="Proteomes" id="UP000293638">
    <property type="component" value="Unassembled WGS sequence"/>
</dbReference>
<dbReference type="AlphaFoldDB" id="A0A4Q7NAC5"/>
<evidence type="ECO:0000313" key="1">
    <source>
        <dbReference type="EMBL" id="RZS79411.1"/>
    </source>
</evidence>
<dbReference type="RefSeq" id="WP_165400385.1">
    <property type="nucleotide sequence ID" value="NZ_SGXD01000006.1"/>
</dbReference>
<sequence>MTLTTTRPRTASVLGRTTVTDVDGTRSTGTFELDASAGSAPLPSWTAATAVAGEARATVTVTAVLRGDDGALDVHVEALVERYTAGRASQSGAVARWFSVAVGDSASPVLETTWHGRTLRVELAFANGER</sequence>
<comment type="caution">
    <text evidence="1">The sequence shown here is derived from an EMBL/GenBank/DDBJ whole genome shotgun (WGS) entry which is preliminary data.</text>
</comment>
<dbReference type="EMBL" id="SGXD01000006">
    <property type="protein sequence ID" value="RZS79411.1"/>
    <property type="molecule type" value="Genomic_DNA"/>
</dbReference>
<protein>
    <submittedName>
        <fullName evidence="1">Uncharacterized protein</fullName>
    </submittedName>
</protein>
<gene>
    <name evidence="1" type="ORF">EV189_3765</name>
</gene>
<evidence type="ECO:0000313" key="2">
    <source>
        <dbReference type="Proteomes" id="UP000293638"/>
    </source>
</evidence>
<organism evidence="1 2">
    <name type="scientific">Motilibacter rhizosphaerae</name>
    <dbReference type="NCBI Taxonomy" id="598652"/>
    <lineage>
        <taxon>Bacteria</taxon>
        <taxon>Bacillati</taxon>
        <taxon>Actinomycetota</taxon>
        <taxon>Actinomycetes</taxon>
        <taxon>Motilibacterales</taxon>
        <taxon>Motilibacteraceae</taxon>
        <taxon>Motilibacter</taxon>
    </lineage>
</organism>